<dbReference type="AlphaFoldDB" id="A0A4P6JSV3"/>
<sequence length="139" mass="15569">MADWTVDMIQRIIINPFYTITFASQLTFDHIPSINETIWIQTNASLIQQNGAEIWLTQLLDILEGNSAAEDDPINPFNAINIDSTNAIEHPPLITKEVWIMANVGLIKEMGVNNWLKQLLDVLVGDIVTGDHLGFSEPI</sequence>
<dbReference type="RefSeq" id="WP_129889692.1">
    <property type="nucleotide sequence ID" value="NZ_CP035758.1"/>
</dbReference>
<evidence type="ECO:0000313" key="2">
    <source>
        <dbReference type="Proteomes" id="UP000290365"/>
    </source>
</evidence>
<keyword evidence="2" id="KW-1185">Reference proteome</keyword>
<protein>
    <submittedName>
        <fullName evidence="1">Uncharacterized protein</fullName>
    </submittedName>
</protein>
<gene>
    <name evidence="1" type="ORF">EPA93_22660</name>
</gene>
<reference evidence="1 2" key="1">
    <citation type="submission" date="2019-01" db="EMBL/GenBank/DDBJ databases">
        <title>Ktedonosporobacter rubrisoli SCAWS-G2.</title>
        <authorList>
            <person name="Huang Y."/>
            <person name="Yan B."/>
        </authorList>
    </citation>
    <scope>NUCLEOTIDE SEQUENCE [LARGE SCALE GENOMIC DNA]</scope>
    <source>
        <strain evidence="1 2">SCAWS-G2</strain>
    </source>
</reference>
<dbReference type="KEGG" id="kbs:EPA93_22660"/>
<proteinExistence type="predicted"/>
<name>A0A4P6JSV3_KTERU</name>
<accession>A0A4P6JSV3</accession>
<dbReference type="Proteomes" id="UP000290365">
    <property type="component" value="Chromosome"/>
</dbReference>
<dbReference type="EMBL" id="CP035758">
    <property type="protein sequence ID" value="QBD78639.1"/>
    <property type="molecule type" value="Genomic_DNA"/>
</dbReference>
<organism evidence="1 2">
    <name type="scientific">Ktedonosporobacter rubrisoli</name>
    <dbReference type="NCBI Taxonomy" id="2509675"/>
    <lineage>
        <taxon>Bacteria</taxon>
        <taxon>Bacillati</taxon>
        <taxon>Chloroflexota</taxon>
        <taxon>Ktedonobacteria</taxon>
        <taxon>Ktedonobacterales</taxon>
        <taxon>Ktedonosporobacteraceae</taxon>
        <taxon>Ktedonosporobacter</taxon>
    </lineage>
</organism>
<evidence type="ECO:0000313" key="1">
    <source>
        <dbReference type="EMBL" id="QBD78639.1"/>
    </source>
</evidence>
<dbReference type="OrthoDB" id="3997329at2"/>